<protein>
    <submittedName>
        <fullName evidence="3">Uncharacterized protein</fullName>
    </submittedName>
</protein>
<evidence type="ECO:0000313" key="4">
    <source>
        <dbReference type="Proteomes" id="UP000252914"/>
    </source>
</evidence>
<dbReference type="EMBL" id="QOIN01000025">
    <property type="protein sequence ID" value="RCG28526.1"/>
    <property type="molecule type" value="Genomic_DNA"/>
</dbReference>
<evidence type="ECO:0000256" key="1">
    <source>
        <dbReference type="SAM" id="MobiDB-lite"/>
    </source>
</evidence>
<dbReference type="Proteomes" id="UP000252914">
    <property type="component" value="Unassembled WGS sequence"/>
</dbReference>
<comment type="caution">
    <text evidence="3">The sequence shown here is derived from an EMBL/GenBank/DDBJ whole genome shotgun (WGS) entry which is preliminary data.</text>
</comment>
<feature type="transmembrane region" description="Helical" evidence="2">
    <location>
        <begin position="38"/>
        <end position="59"/>
    </location>
</feature>
<proteinExistence type="predicted"/>
<evidence type="ECO:0000313" key="3">
    <source>
        <dbReference type="EMBL" id="RCG28526.1"/>
    </source>
</evidence>
<keyword evidence="2" id="KW-0472">Membrane</keyword>
<dbReference type="RefSeq" id="WP_114020151.1">
    <property type="nucleotide sequence ID" value="NZ_JBEYTF010000028.1"/>
</dbReference>
<accession>A0A367FDS4</accession>
<organism evidence="3 4">
    <name type="scientific">Streptomyces diacarni</name>
    <dbReference type="NCBI Taxonomy" id="2800381"/>
    <lineage>
        <taxon>Bacteria</taxon>
        <taxon>Bacillati</taxon>
        <taxon>Actinomycetota</taxon>
        <taxon>Actinomycetes</taxon>
        <taxon>Kitasatosporales</taxon>
        <taxon>Streptomycetaceae</taxon>
        <taxon>Streptomyces</taxon>
    </lineage>
</organism>
<keyword evidence="4" id="KW-1185">Reference proteome</keyword>
<name>A0A367FDS4_9ACTN</name>
<dbReference type="AlphaFoldDB" id="A0A367FDS4"/>
<evidence type="ECO:0000256" key="2">
    <source>
        <dbReference type="SAM" id="Phobius"/>
    </source>
</evidence>
<gene>
    <name evidence="3" type="ORF">DTL70_02155</name>
</gene>
<reference evidence="3 4" key="1">
    <citation type="submission" date="2018-06" db="EMBL/GenBank/DDBJ databases">
        <title>Streptomyces reniochalinae sp. nov. and Streptomyces diacarnus sp. nov. from marine sponges.</title>
        <authorList>
            <person name="Li L."/>
        </authorList>
    </citation>
    <scope>NUCLEOTIDE SEQUENCE [LARGE SCALE GENOMIC DNA]</scope>
    <source>
        <strain evidence="3 4">LHW51701</strain>
    </source>
</reference>
<sequence length="104" mass="11170">MSQPPHSGRHRRDAPRSRGARAGTEPVTARSDLRLRTLLSSVGIPVFAAATALLAWWAASSGPHSSPSDRVLSVLAALCGVLTLAAVVDLLVLRRRRRQERAGR</sequence>
<dbReference type="InterPro" id="IPR045924">
    <property type="entry name" value="DUF6343"/>
</dbReference>
<feature type="transmembrane region" description="Helical" evidence="2">
    <location>
        <begin position="71"/>
        <end position="93"/>
    </location>
</feature>
<feature type="region of interest" description="Disordered" evidence="1">
    <location>
        <begin position="1"/>
        <end position="28"/>
    </location>
</feature>
<keyword evidence="2" id="KW-0812">Transmembrane</keyword>
<dbReference type="Pfam" id="PF19870">
    <property type="entry name" value="DUF6343"/>
    <property type="match status" value="1"/>
</dbReference>
<keyword evidence="2" id="KW-1133">Transmembrane helix</keyword>